<organism evidence="2 3">
    <name type="scientific">Sulfurihydrogenibium azorense (strain DSM 15241 / OCM 825 / Az-Fu1)</name>
    <dbReference type="NCBI Taxonomy" id="204536"/>
    <lineage>
        <taxon>Bacteria</taxon>
        <taxon>Pseudomonadati</taxon>
        <taxon>Aquificota</taxon>
        <taxon>Aquificia</taxon>
        <taxon>Aquificales</taxon>
        <taxon>Hydrogenothermaceae</taxon>
        <taxon>Sulfurihydrogenibium</taxon>
    </lineage>
</organism>
<dbReference type="STRING" id="204536.SULAZ_0304"/>
<protein>
    <submittedName>
        <fullName evidence="2">Putative lipoprotein</fullName>
    </submittedName>
</protein>
<dbReference type="KEGG" id="saf:SULAZ_0304"/>
<dbReference type="InterPro" id="IPR036249">
    <property type="entry name" value="Thioredoxin-like_sf"/>
</dbReference>
<dbReference type="Pfam" id="PF13098">
    <property type="entry name" value="Thioredoxin_2"/>
    <property type="match status" value="1"/>
</dbReference>
<dbReference type="PROSITE" id="PS51257">
    <property type="entry name" value="PROKAR_LIPOPROTEIN"/>
    <property type="match status" value="1"/>
</dbReference>
<dbReference type="Proteomes" id="UP000001369">
    <property type="component" value="Chromosome"/>
</dbReference>
<dbReference type="RefSeq" id="WP_012674552.1">
    <property type="nucleotide sequence ID" value="NC_012438.1"/>
</dbReference>
<accession>C1DT62</accession>
<keyword evidence="2" id="KW-0449">Lipoprotein</keyword>
<gene>
    <name evidence="2" type="ordered locus">SULAZ_0304</name>
</gene>
<dbReference type="InterPro" id="IPR012336">
    <property type="entry name" value="Thioredoxin-like_fold"/>
</dbReference>
<dbReference type="AlphaFoldDB" id="C1DT62"/>
<dbReference type="EMBL" id="CP001229">
    <property type="protein sequence ID" value="ACN99234.1"/>
    <property type="molecule type" value="Genomic_DNA"/>
</dbReference>
<dbReference type="PROSITE" id="PS51352">
    <property type="entry name" value="THIOREDOXIN_2"/>
    <property type="match status" value="1"/>
</dbReference>
<evidence type="ECO:0000259" key="1">
    <source>
        <dbReference type="PROSITE" id="PS51352"/>
    </source>
</evidence>
<dbReference type="OrthoDB" id="9811036at2"/>
<sequence length="169" mass="19300">MKKFLVGLLIFGLFWFGCNKQPSEPKFTVDPNPVIKQAVDNKKNLIVIFESETCQYCDKLNREVLKDMEVKQNLVKNNIEIAIVDVNGSRKVLDPEGKKEVDEKTLAGIYRVTGYPTIAVFNPDKNYELIGVIPGYIPKDYFIKLGDYIGSKCYEKTEFQKYIENGGKC</sequence>
<keyword evidence="3" id="KW-1185">Reference proteome</keyword>
<dbReference type="HOGENOM" id="CLU_1546190_0_0_0"/>
<proteinExistence type="predicted"/>
<dbReference type="SUPFAM" id="SSF52833">
    <property type="entry name" value="Thioredoxin-like"/>
    <property type="match status" value="1"/>
</dbReference>
<feature type="domain" description="Thioredoxin" evidence="1">
    <location>
        <begin position="15"/>
        <end position="151"/>
    </location>
</feature>
<name>C1DT62_SULAA</name>
<evidence type="ECO:0000313" key="2">
    <source>
        <dbReference type="EMBL" id="ACN99234.1"/>
    </source>
</evidence>
<dbReference type="Gene3D" id="3.40.30.10">
    <property type="entry name" value="Glutaredoxin"/>
    <property type="match status" value="1"/>
</dbReference>
<dbReference type="InterPro" id="IPR013766">
    <property type="entry name" value="Thioredoxin_domain"/>
</dbReference>
<reference evidence="2 3" key="1">
    <citation type="journal article" date="2009" name="J. Bacteriol.">
        <title>Complete and draft genome sequences of six members of the Aquificales.</title>
        <authorList>
            <person name="Reysenbach A.L."/>
            <person name="Hamamura N."/>
            <person name="Podar M."/>
            <person name="Griffiths E."/>
            <person name="Ferreira S."/>
            <person name="Hochstein R."/>
            <person name="Heidelberg J."/>
            <person name="Johnson J."/>
            <person name="Mead D."/>
            <person name="Pohorille A."/>
            <person name="Sarmiento M."/>
            <person name="Schweighofer K."/>
            <person name="Seshadri R."/>
            <person name="Voytek M.A."/>
        </authorList>
    </citation>
    <scope>NUCLEOTIDE SEQUENCE [LARGE SCALE GENOMIC DNA]</scope>
    <source>
        <strain evidence="3">Az-Fu1 / DSM 15241 / OCM 825</strain>
    </source>
</reference>
<evidence type="ECO:0000313" key="3">
    <source>
        <dbReference type="Proteomes" id="UP000001369"/>
    </source>
</evidence>
<dbReference type="eggNOG" id="COG2143">
    <property type="taxonomic scope" value="Bacteria"/>
</dbReference>